<protein>
    <submittedName>
        <fullName evidence="1">Uncharacterized protein</fullName>
    </submittedName>
</protein>
<accession>A0A0A9D2S5</accession>
<name>A0A0A9D2S5_ARUDO</name>
<dbReference type="EMBL" id="GBRH01214981">
    <property type="protein sequence ID" value="JAD82914.1"/>
    <property type="molecule type" value="Transcribed_RNA"/>
</dbReference>
<reference evidence="1" key="2">
    <citation type="journal article" date="2015" name="Data Brief">
        <title>Shoot transcriptome of the giant reed, Arundo donax.</title>
        <authorList>
            <person name="Barrero R.A."/>
            <person name="Guerrero F.D."/>
            <person name="Moolhuijzen P."/>
            <person name="Goolsby J.A."/>
            <person name="Tidwell J."/>
            <person name="Bellgard S.E."/>
            <person name="Bellgard M.I."/>
        </authorList>
    </citation>
    <scope>NUCLEOTIDE SEQUENCE</scope>
    <source>
        <tissue evidence="1">Shoot tissue taken approximately 20 cm above the soil surface</tissue>
    </source>
</reference>
<organism evidence="1">
    <name type="scientific">Arundo donax</name>
    <name type="common">Giant reed</name>
    <name type="synonym">Donax arundinaceus</name>
    <dbReference type="NCBI Taxonomy" id="35708"/>
    <lineage>
        <taxon>Eukaryota</taxon>
        <taxon>Viridiplantae</taxon>
        <taxon>Streptophyta</taxon>
        <taxon>Embryophyta</taxon>
        <taxon>Tracheophyta</taxon>
        <taxon>Spermatophyta</taxon>
        <taxon>Magnoliopsida</taxon>
        <taxon>Liliopsida</taxon>
        <taxon>Poales</taxon>
        <taxon>Poaceae</taxon>
        <taxon>PACMAD clade</taxon>
        <taxon>Arundinoideae</taxon>
        <taxon>Arundineae</taxon>
        <taxon>Arundo</taxon>
    </lineage>
</organism>
<reference evidence="1" key="1">
    <citation type="submission" date="2014-09" db="EMBL/GenBank/DDBJ databases">
        <authorList>
            <person name="Magalhaes I.L.F."/>
            <person name="Oliveira U."/>
            <person name="Santos F.R."/>
            <person name="Vidigal T.H.D.A."/>
            <person name="Brescovit A.D."/>
            <person name="Santos A.J."/>
        </authorList>
    </citation>
    <scope>NUCLEOTIDE SEQUENCE</scope>
    <source>
        <tissue evidence="1">Shoot tissue taken approximately 20 cm above the soil surface</tissue>
    </source>
</reference>
<dbReference type="AlphaFoldDB" id="A0A0A9D2S5"/>
<sequence length="24" mass="2689">MFSMLATLLILFRIPAITLLPEKG</sequence>
<proteinExistence type="predicted"/>
<evidence type="ECO:0000313" key="1">
    <source>
        <dbReference type="EMBL" id="JAD82914.1"/>
    </source>
</evidence>